<sequence length="691" mass="77781">MGRYLHEIRIRPTRTSLCCSFWFLIGVILLRVANAENKRLPVDNSGLVYGPIIGVDFGTSYSRVSIVRDGDVQILADEYGSRVTPSWVAFTDEGHLVGTVAKAQAPTNARRTIYGIKRFIGQSFDSVSIDERIKSVPFKLVNTNGQPQISTKLEGKEARFSPEELLSMILRRLKGIAEIQLGETVRGAVVATPAHFDDAQRAAIKNAGEIAGLEILRIVNEPSAAALAYGLGSSNQTEITTFGLPGPGQSRNVLIYDLGADTLDVSVLAIEEGVFEIQSTVNNAQLGGERFNERVFDYMTKSYSENYNIDIAHEPETLAELKQQIEMAKRTLSLKQAATLRLKLDSHKIQHEFEDLTRSQFETLNEDLFQETFQCVKRALQSANLTESDIDDVILAGGSSHIPRIQQMHENMFGDRVRKHINPEEVVAMGAALQGNFVANDHGGCYFGDVTSSSLGIEVIDGIMDPVILRGTFIPTRKSRTVSTKSDNQTTFSIRIFEGERFRTTGNHKLGEFELVNIAPAPRGIPQIEITFELDHNDILRVSAIEKGSGQRDSIDILKSSRVAQWDHIYEEWKEHDEEDRIDHAWYASRRRLEDRIHGLKRQINTHDGFDSRIKTIFNKQLADAVQEAEDWLDATGWTAARNELEEYSRKHSETLDLDTDTTTHQNWWHWCQWWPGKSCTQGISQRLYMA</sequence>
<dbReference type="InterPro" id="IPR029047">
    <property type="entry name" value="HSP70_peptide-bd_sf"/>
</dbReference>
<keyword evidence="9" id="KW-1185">Reference proteome</keyword>
<dbReference type="Gene3D" id="1.20.1270.10">
    <property type="match status" value="1"/>
</dbReference>
<feature type="signal peptide" evidence="7">
    <location>
        <begin position="1"/>
        <end position="35"/>
    </location>
</feature>
<dbReference type="PROSITE" id="PS01036">
    <property type="entry name" value="HSP70_3"/>
    <property type="match status" value="1"/>
</dbReference>
<dbReference type="GO" id="GO:0005524">
    <property type="term" value="F:ATP binding"/>
    <property type="evidence" value="ECO:0007669"/>
    <property type="project" value="UniProtKB-KW"/>
</dbReference>
<dbReference type="Gene3D" id="3.90.640.10">
    <property type="entry name" value="Actin, Chain A, domain 4"/>
    <property type="match status" value="1"/>
</dbReference>
<comment type="caution">
    <text evidence="8">The sequence shown here is derived from an EMBL/GenBank/DDBJ whole genome shotgun (WGS) entry which is preliminary data.</text>
</comment>
<dbReference type="InterPro" id="IPR013126">
    <property type="entry name" value="Hsp_70_fam"/>
</dbReference>
<dbReference type="OrthoDB" id="2401965at2759"/>
<dbReference type="GO" id="GO:0140662">
    <property type="term" value="F:ATP-dependent protein folding chaperone"/>
    <property type="evidence" value="ECO:0007669"/>
    <property type="project" value="InterPro"/>
</dbReference>
<evidence type="ECO:0000313" key="9">
    <source>
        <dbReference type="Proteomes" id="UP000801428"/>
    </source>
</evidence>
<evidence type="ECO:0000256" key="3">
    <source>
        <dbReference type="ARBA" id="ARBA00022840"/>
    </source>
</evidence>
<proteinExistence type="inferred from homology"/>
<dbReference type="Gene3D" id="3.30.420.40">
    <property type="match status" value="2"/>
</dbReference>
<keyword evidence="3 6" id="KW-0067">ATP-binding</keyword>
<evidence type="ECO:0000256" key="5">
    <source>
        <dbReference type="ARBA" id="ARBA00048056"/>
    </source>
</evidence>
<dbReference type="InterPro" id="IPR018181">
    <property type="entry name" value="Heat_shock_70_CS"/>
</dbReference>
<dbReference type="SUPFAM" id="SSF100920">
    <property type="entry name" value="Heat shock protein 70kD (HSP70), peptide-binding domain"/>
    <property type="match status" value="1"/>
</dbReference>
<dbReference type="PANTHER" id="PTHR19375">
    <property type="entry name" value="HEAT SHOCK PROTEIN 70KDA"/>
    <property type="match status" value="1"/>
</dbReference>
<name>A0A9P4TBL2_CURKU</name>
<dbReference type="EMBL" id="SWKU01000014">
    <property type="protein sequence ID" value="KAF3000661.1"/>
    <property type="molecule type" value="Genomic_DNA"/>
</dbReference>
<dbReference type="InterPro" id="IPR029048">
    <property type="entry name" value="HSP70_C_sf"/>
</dbReference>
<keyword evidence="7" id="KW-0732">Signal</keyword>
<evidence type="ECO:0000256" key="1">
    <source>
        <dbReference type="ARBA" id="ARBA00012554"/>
    </source>
</evidence>
<dbReference type="CDD" id="cd24028">
    <property type="entry name" value="ASKHA_NBD_HSP70_HSPA1-like"/>
    <property type="match status" value="1"/>
</dbReference>
<evidence type="ECO:0000256" key="2">
    <source>
        <dbReference type="ARBA" id="ARBA00022741"/>
    </source>
</evidence>
<feature type="chain" id="PRO_5040495816" description="non-chaperonin molecular chaperone ATPase" evidence="7">
    <location>
        <begin position="36"/>
        <end position="691"/>
    </location>
</feature>
<gene>
    <name evidence="8" type="primary">KAR2_1</name>
    <name evidence="8" type="ORF">E8E13_000115</name>
</gene>
<accession>A0A9P4TBL2</accession>
<keyword evidence="2 6" id="KW-0547">Nucleotide-binding</keyword>
<reference evidence="8" key="1">
    <citation type="submission" date="2019-04" db="EMBL/GenBank/DDBJ databases">
        <title>Sequencing of skin fungus with MAO and IRED activity.</title>
        <authorList>
            <person name="Marsaioli A.J."/>
            <person name="Bonatto J.M.C."/>
            <person name="Reis Junior O."/>
        </authorList>
    </citation>
    <scope>NUCLEOTIDE SEQUENCE</scope>
    <source>
        <strain evidence="8">30M1</strain>
    </source>
</reference>
<comment type="similarity">
    <text evidence="6">Belongs to the heat shock protein 70 family.</text>
</comment>
<dbReference type="FunFam" id="3.30.30.30:FF:000005">
    <property type="entry name" value="Heat shock protein ssb1"/>
    <property type="match status" value="1"/>
</dbReference>
<dbReference type="SUPFAM" id="SSF53067">
    <property type="entry name" value="Actin-like ATPase domain"/>
    <property type="match status" value="2"/>
</dbReference>
<dbReference type="Gene3D" id="2.60.34.10">
    <property type="entry name" value="Substrate Binding Domain Of DNAk, Chain A, domain 1"/>
    <property type="match status" value="1"/>
</dbReference>
<protein>
    <recommendedName>
        <fullName evidence="1">non-chaperonin molecular chaperone ATPase</fullName>
        <ecNumber evidence="1">3.6.4.10</ecNumber>
    </recommendedName>
</protein>
<keyword evidence="4" id="KW-0143">Chaperone</keyword>
<dbReference type="EC" id="3.6.4.10" evidence="1"/>
<evidence type="ECO:0000256" key="4">
    <source>
        <dbReference type="ARBA" id="ARBA00023186"/>
    </source>
</evidence>
<comment type="catalytic activity">
    <reaction evidence="5">
        <text>ATP + H2O = ADP + phosphate + H(+)</text>
        <dbReference type="Rhea" id="RHEA:13065"/>
        <dbReference type="ChEBI" id="CHEBI:15377"/>
        <dbReference type="ChEBI" id="CHEBI:15378"/>
        <dbReference type="ChEBI" id="CHEBI:30616"/>
        <dbReference type="ChEBI" id="CHEBI:43474"/>
        <dbReference type="ChEBI" id="CHEBI:456216"/>
        <dbReference type="EC" id="3.6.4.10"/>
    </reaction>
</comment>
<evidence type="ECO:0000256" key="6">
    <source>
        <dbReference type="RuleBase" id="RU003322"/>
    </source>
</evidence>
<dbReference type="PRINTS" id="PR00301">
    <property type="entry name" value="HEATSHOCK70"/>
</dbReference>
<dbReference type="InterPro" id="IPR043129">
    <property type="entry name" value="ATPase_NBD"/>
</dbReference>
<dbReference type="FunFam" id="3.90.640.10:FF:000003">
    <property type="entry name" value="Molecular chaperone DnaK"/>
    <property type="match status" value="1"/>
</dbReference>
<dbReference type="Pfam" id="PF00012">
    <property type="entry name" value="HSP70"/>
    <property type="match status" value="1"/>
</dbReference>
<evidence type="ECO:0000313" key="8">
    <source>
        <dbReference type="EMBL" id="KAF3000661.1"/>
    </source>
</evidence>
<evidence type="ECO:0000256" key="7">
    <source>
        <dbReference type="SAM" id="SignalP"/>
    </source>
</evidence>
<dbReference type="Gene3D" id="3.30.30.30">
    <property type="match status" value="1"/>
</dbReference>
<organism evidence="8 9">
    <name type="scientific">Curvularia kusanoi</name>
    <name type="common">Cochliobolus kusanoi</name>
    <dbReference type="NCBI Taxonomy" id="90978"/>
    <lineage>
        <taxon>Eukaryota</taxon>
        <taxon>Fungi</taxon>
        <taxon>Dikarya</taxon>
        <taxon>Ascomycota</taxon>
        <taxon>Pezizomycotina</taxon>
        <taxon>Dothideomycetes</taxon>
        <taxon>Pleosporomycetidae</taxon>
        <taxon>Pleosporales</taxon>
        <taxon>Pleosporineae</taxon>
        <taxon>Pleosporaceae</taxon>
        <taxon>Curvularia</taxon>
    </lineage>
</organism>
<dbReference type="Proteomes" id="UP000801428">
    <property type="component" value="Unassembled WGS sequence"/>
</dbReference>
<dbReference type="AlphaFoldDB" id="A0A9P4TBL2"/>